<dbReference type="InterPro" id="IPR006578">
    <property type="entry name" value="MADF-dom"/>
</dbReference>
<evidence type="ECO:0000259" key="2">
    <source>
        <dbReference type="PROSITE" id="PS51029"/>
    </source>
</evidence>
<gene>
    <name evidence="3" type="ORF">HOLleu_30817</name>
</gene>
<feature type="domain" description="MADF" evidence="2">
    <location>
        <begin position="18"/>
        <end position="109"/>
    </location>
</feature>
<dbReference type="PROSITE" id="PS51029">
    <property type="entry name" value="MADF"/>
    <property type="match status" value="1"/>
</dbReference>
<evidence type="ECO:0000313" key="3">
    <source>
        <dbReference type="EMBL" id="KAJ8028548.1"/>
    </source>
</evidence>
<dbReference type="AlphaFoldDB" id="A0A9Q1BKV2"/>
<dbReference type="Pfam" id="PF10545">
    <property type="entry name" value="MADF_DNA_bdg"/>
    <property type="match status" value="1"/>
</dbReference>
<name>A0A9Q1BKV2_HOLLE</name>
<evidence type="ECO:0000313" key="4">
    <source>
        <dbReference type="Proteomes" id="UP001152320"/>
    </source>
</evidence>
<proteinExistence type="predicted"/>
<dbReference type="PANTHER" id="PTHR21505:SF12">
    <property type="entry name" value="MADF DOMAIN-CONTAINING PROTEIN-RELATED"/>
    <property type="match status" value="1"/>
</dbReference>
<accession>A0A9Q1BKV2</accession>
<dbReference type="OrthoDB" id="8881252at2759"/>
<comment type="caution">
    <text evidence="3">The sequence shown here is derived from an EMBL/GenBank/DDBJ whole genome shotgun (WGS) entry which is preliminary data.</text>
</comment>
<feature type="compositionally biased region" description="Polar residues" evidence="1">
    <location>
        <begin position="179"/>
        <end position="190"/>
    </location>
</feature>
<keyword evidence="4" id="KW-1185">Reference proteome</keyword>
<dbReference type="EMBL" id="JAIZAY010000015">
    <property type="protein sequence ID" value="KAJ8028548.1"/>
    <property type="molecule type" value="Genomic_DNA"/>
</dbReference>
<dbReference type="SMART" id="SM00595">
    <property type="entry name" value="MADF"/>
    <property type="match status" value="1"/>
</dbReference>
<protein>
    <recommendedName>
        <fullName evidence="2">MADF domain-containing protein</fullName>
    </recommendedName>
</protein>
<evidence type="ECO:0000256" key="1">
    <source>
        <dbReference type="SAM" id="MobiDB-lite"/>
    </source>
</evidence>
<feature type="region of interest" description="Disordered" evidence="1">
    <location>
        <begin position="179"/>
        <end position="203"/>
    </location>
</feature>
<dbReference type="PANTHER" id="PTHR21505">
    <property type="entry name" value="MADF DOMAIN-CONTAINING PROTEIN-RELATED"/>
    <property type="match status" value="1"/>
</dbReference>
<dbReference type="Proteomes" id="UP001152320">
    <property type="component" value="Chromosome 15"/>
</dbReference>
<sequence>MSKGMEEEFIWSHEKTCRLIFLLENSPCLYNTRLVEYKDRNKRNQAFAEIARKLYITVPEVVKKIRGLRSQYAREKHKEPLPNIPVESVQCKSKWVYYHLLHFLDEFTTVKRNQQLQGPKMSECYQEHENEDTLYPVAMHESIQENNVSFEDTTIGIDSDNFDQQSEFVALNNTVSEDATQTSYQQNSFPRSKKQKRDHTSENSVLEKTLSFLEGISSSRLQTDWEMDGDIIFGKYVASELRDIKDVQVKRTLKNKIQNLIYEAHCQQSEKL</sequence>
<organism evidence="3 4">
    <name type="scientific">Holothuria leucospilota</name>
    <name type="common">Black long sea cucumber</name>
    <name type="synonym">Mertensiothuria leucospilota</name>
    <dbReference type="NCBI Taxonomy" id="206669"/>
    <lineage>
        <taxon>Eukaryota</taxon>
        <taxon>Metazoa</taxon>
        <taxon>Echinodermata</taxon>
        <taxon>Eleutherozoa</taxon>
        <taxon>Echinozoa</taxon>
        <taxon>Holothuroidea</taxon>
        <taxon>Aspidochirotacea</taxon>
        <taxon>Aspidochirotida</taxon>
        <taxon>Holothuriidae</taxon>
        <taxon>Holothuria</taxon>
    </lineage>
</organism>
<reference evidence="3" key="1">
    <citation type="submission" date="2021-10" db="EMBL/GenBank/DDBJ databases">
        <title>Tropical sea cucumber genome reveals ecological adaptation and Cuvierian tubules defense mechanism.</title>
        <authorList>
            <person name="Chen T."/>
        </authorList>
    </citation>
    <scope>NUCLEOTIDE SEQUENCE</scope>
    <source>
        <strain evidence="3">Nanhai2018</strain>
        <tissue evidence="3">Muscle</tissue>
    </source>
</reference>